<keyword evidence="12 13" id="KW-0675">Receptor</keyword>
<dbReference type="RefSeq" id="XP_015176714.1">
    <property type="nucleotide sequence ID" value="XM_015321228.1"/>
</dbReference>
<name>A0ABM1I927_POLDO</name>
<evidence type="ECO:0000313" key="12">
    <source>
        <dbReference type="RefSeq" id="XP_015176712.1"/>
    </source>
</evidence>
<evidence type="ECO:0000256" key="2">
    <source>
        <dbReference type="ARBA" id="ARBA00004611"/>
    </source>
</evidence>
<keyword evidence="6" id="KW-0282">Flagellum</keyword>
<dbReference type="GeneID" id="107066532"/>
<protein>
    <recommendedName>
        <fullName evidence="4">Dynein regulatory complex protein 10</fullName>
    </recommendedName>
</protein>
<keyword evidence="8" id="KW-0206">Cytoskeleton</keyword>
<reference evidence="12 13" key="1">
    <citation type="submission" date="2025-05" db="UniProtKB">
        <authorList>
            <consortium name="RefSeq"/>
        </authorList>
    </citation>
    <scope>IDENTIFICATION</scope>
    <source>
        <tissue evidence="12 13">Whole body</tissue>
    </source>
</reference>
<comment type="similarity">
    <text evidence="3">Belongs to the DRC10 family.</text>
</comment>
<dbReference type="InterPro" id="IPR042815">
    <property type="entry name" value="DRC10"/>
</dbReference>
<comment type="subcellular location">
    <subcellularLocation>
        <location evidence="2">Cytoplasm</location>
        <location evidence="2">Cytoskeleton</location>
        <location evidence="2">Flagellum axoneme</location>
    </subcellularLocation>
</comment>
<gene>
    <name evidence="12 13 14" type="primary">LOC107066532</name>
</gene>
<evidence type="ECO:0000256" key="5">
    <source>
        <dbReference type="ARBA" id="ARBA00022490"/>
    </source>
</evidence>
<keyword evidence="11" id="KW-1185">Reference proteome</keyword>
<evidence type="ECO:0000313" key="13">
    <source>
        <dbReference type="RefSeq" id="XP_015176713.1"/>
    </source>
</evidence>
<evidence type="ECO:0000256" key="8">
    <source>
        <dbReference type="ARBA" id="ARBA00023212"/>
    </source>
</evidence>
<dbReference type="RefSeq" id="XP_015176712.1">
    <property type="nucleotide sequence ID" value="XM_015321226.1"/>
</dbReference>
<evidence type="ECO:0000256" key="1">
    <source>
        <dbReference type="ARBA" id="ARBA00003029"/>
    </source>
</evidence>
<dbReference type="PANTHER" id="PTHR31598">
    <property type="entry name" value="IQ DOMAIN-CONTAINING PROTEIN D"/>
    <property type="match status" value="1"/>
</dbReference>
<accession>A0ABM1I927</accession>
<dbReference type="Proteomes" id="UP000694924">
    <property type="component" value="Unplaced"/>
</dbReference>
<comment type="function">
    <text evidence="1">Component of the nexin-dynein regulatory complex (N-DRC), a key regulator of ciliary/flagellar motility which maintains the alignment and integrity of the distal axoneme and regulates microtubule sliding in motile axonemes.</text>
</comment>
<keyword evidence="7" id="KW-0969">Cilium</keyword>
<dbReference type="RefSeq" id="XP_015176713.1">
    <property type="nucleotide sequence ID" value="XM_015321227.1"/>
</dbReference>
<evidence type="ECO:0000313" key="11">
    <source>
        <dbReference type="Proteomes" id="UP000694924"/>
    </source>
</evidence>
<keyword evidence="5" id="KW-0963">Cytoplasm</keyword>
<evidence type="ECO:0000256" key="6">
    <source>
        <dbReference type="ARBA" id="ARBA00022846"/>
    </source>
</evidence>
<dbReference type="PROSITE" id="PS50096">
    <property type="entry name" value="IQ"/>
    <property type="match status" value="1"/>
</dbReference>
<proteinExistence type="inferred from homology"/>
<keyword evidence="10" id="KW-0175">Coiled coil</keyword>
<sequence length="282" mass="34042">MDLQAQNEIAIQRMVQLFTEFTNKIEVMGYFTLKKLIDELNMFKILIEKEMRTTPMIERMNKIKIRSYENDLKIAEEDVELLRRSLEEETLNLKKFKEETIIDIAKEESIIRSIKEMTKKKVVEEIKKSEFERMAARKEYQNKIELLQAEICSFDEKIQLMNAENETREKELIAIRSQIQDKSIELLAQYDRVIGTKHQLLEKLKIKNNILQEEQNKLHKRFISQNELYQNLKEEQEKSIATAFLERVTKFKQDHAAKIIQRVWRSYRERQLLKRKKKTKRK</sequence>
<organism evidence="11 14">
    <name type="scientific">Polistes dominula</name>
    <name type="common">European paper wasp</name>
    <name type="synonym">Vespa dominula</name>
    <dbReference type="NCBI Taxonomy" id="743375"/>
    <lineage>
        <taxon>Eukaryota</taxon>
        <taxon>Metazoa</taxon>
        <taxon>Ecdysozoa</taxon>
        <taxon>Arthropoda</taxon>
        <taxon>Hexapoda</taxon>
        <taxon>Insecta</taxon>
        <taxon>Pterygota</taxon>
        <taxon>Neoptera</taxon>
        <taxon>Endopterygota</taxon>
        <taxon>Hymenoptera</taxon>
        <taxon>Apocrita</taxon>
        <taxon>Aculeata</taxon>
        <taxon>Vespoidea</taxon>
        <taxon>Vespidae</taxon>
        <taxon>Polistinae</taxon>
        <taxon>Polistini</taxon>
        <taxon>Polistes</taxon>
    </lineage>
</organism>
<evidence type="ECO:0000256" key="9">
    <source>
        <dbReference type="ARBA" id="ARBA00023273"/>
    </source>
</evidence>
<evidence type="ECO:0000256" key="7">
    <source>
        <dbReference type="ARBA" id="ARBA00023069"/>
    </source>
</evidence>
<dbReference type="PANTHER" id="PTHR31598:SF1">
    <property type="entry name" value="DYNEIN REGULATORY COMPLEX PROTEIN 10"/>
    <property type="match status" value="1"/>
</dbReference>
<feature type="coiled-coil region" evidence="10">
    <location>
        <begin position="65"/>
        <end position="99"/>
    </location>
</feature>
<evidence type="ECO:0000256" key="10">
    <source>
        <dbReference type="SAM" id="Coils"/>
    </source>
</evidence>
<keyword evidence="9" id="KW-0966">Cell projection</keyword>
<evidence type="ECO:0000256" key="4">
    <source>
        <dbReference type="ARBA" id="ARBA00021752"/>
    </source>
</evidence>
<evidence type="ECO:0000256" key="3">
    <source>
        <dbReference type="ARBA" id="ARBA00009071"/>
    </source>
</evidence>
<evidence type="ECO:0000313" key="14">
    <source>
        <dbReference type="RefSeq" id="XP_015176714.1"/>
    </source>
</evidence>